<feature type="domain" description="Cyclin-like" evidence="3">
    <location>
        <begin position="69"/>
        <end position="153"/>
    </location>
</feature>
<evidence type="ECO:0000259" key="4">
    <source>
        <dbReference type="SMART" id="SM01332"/>
    </source>
</evidence>
<dbReference type="InterPro" id="IPR004367">
    <property type="entry name" value="Cyclin_C-dom"/>
</dbReference>
<dbReference type="InterPro" id="IPR013763">
    <property type="entry name" value="Cyclin-like_dom"/>
</dbReference>
<keyword evidence="1 2" id="KW-0195">Cyclin</keyword>
<reference evidence="5" key="1">
    <citation type="submission" date="2020-08" db="EMBL/GenBank/DDBJ databases">
        <title>Multicomponent nature underlies the extraordinary mechanical properties of spider dragline silk.</title>
        <authorList>
            <person name="Kono N."/>
            <person name="Nakamura H."/>
            <person name="Mori M."/>
            <person name="Yoshida Y."/>
            <person name="Ohtoshi R."/>
            <person name="Malay A.D."/>
            <person name="Moran D.A.P."/>
            <person name="Tomita M."/>
            <person name="Numata K."/>
            <person name="Arakawa K."/>
        </authorList>
    </citation>
    <scope>NUCLEOTIDE SEQUENCE</scope>
</reference>
<gene>
    <name evidence="5" type="primary">CCND3</name>
    <name evidence="5" type="ORF">NPIL_663421</name>
</gene>
<comment type="caution">
    <text evidence="5">The sequence shown here is derived from an EMBL/GenBank/DDBJ whole genome shotgun (WGS) entry which is preliminary data.</text>
</comment>
<dbReference type="Pfam" id="PF02984">
    <property type="entry name" value="Cyclin_C"/>
    <property type="match status" value="1"/>
</dbReference>
<feature type="domain" description="Cyclin C-terminal" evidence="4">
    <location>
        <begin position="162"/>
        <end position="293"/>
    </location>
</feature>
<sequence>MDSSILWCGEMVSSVSHEDPVLNGDPRVLQQLIKVERINGKSFRHINTRCYFKEAQEEVQPYMRRTLTKWMMEVCEEQGTEEIIFPLAVSYVDRFLSCVRIRKTQLQLLGAVCLLIASKLRQCRSLTVDALIYYTDYSVTTRDITTWELLVLSSLQWDMASVIASDFVDPLLSRLNVEREDVIRRHTHTFIALCATEYKFTSYSASLLASACLAVAINGITWLQKPWGSLAALLESLTELTDINIKYLQACITDVEDLIATNISQLKQVMSKTIAASTNKLNCSMAANGIQNQLETPTDVQDVIF</sequence>
<evidence type="ECO:0008006" key="7">
    <source>
        <dbReference type="Google" id="ProtNLM"/>
    </source>
</evidence>
<dbReference type="SUPFAM" id="SSF47954">
    <property type="entry name" value="Cyclin-like"/>
    <property type="match status" value="2"/>
</dbReference>
<protein>
    <recommendedName>
        <fullName evidence="7">Cyclin D</fullName>
    </recommendedName>
</protein>
<dbReference type="SMART" id="SM01332">
    <property type="entry name" value="Cyclin_C"/>
    <property type="match status" value="1"/>
</dbReference>
<dbReference type="FunFam" id="1.10.472.10:FF:000003">
    <property type="entry name" value="G1/S-specific cyclin-D2"/>
    <property type="match status" value="1"/>
</dbReference>
<comment type="similarity">
    <text evidence="2">Belongs to the cyclin family.</text>
</comment>
<proteinExistence type="inferred from homology"/>
<evidence type="ECO:0000256" key="1">
    <source>
        <dbReference type="ARBA" id="ARBA00023127"/>
    </source>
</evidence>
<evidence type="ECO:0000313" key="5">
    <source>
        <dbReference type="EMBL" id="GFU18294.1"/>
    </source>
</evidence>
<dbReference type="EMBL" id="BMAW01126789">
    <property type="protein sequence ID" value="GFU18294.1"/>
    <property type="molecule type" value="Genomic_DNA"/>
</dbReference>
<dbReference type="PANTHER" id="PTHR10177">
    <property type="entry name" value="CYCLINS"/>
    <property type="match status" value="1"/>
</dbReference>
<evidence type="ECO:0000256" key="2">
    <source>
        <dbReference type="RuleBase" id="RU000383"/>
    </source>
</evidence>
<dbReference type="Proteomes" id="UP000887013">
    <property type="component" value="Unassembled WGS sequence"/>
</dbReference>
<dbReference type="InterPro" id="IPR036915">
    <property type="entry name" value="Cyclin-like_sf"/>
</dbReference>
<dbReference type="OrthoDB" id="306099at2759"/>
<dbReference type="InterPro" id="IPR006671">
    <property type="entry name" value="Cyclin_N"/>
</dbReference>
<dbReference type="InterPro" id="IPR039361">
    <property type="entry name" value="Cyclin"/>
</dbReference>
<organism evidence="5 6">
    <name type="scientific">Nephila pilipes</name>
    <name type="common">Giant wood spider</name>
    <name type="synonym">Nephila maculata</name>
    <dbReference type="NCBI Taxonomy" id="299642"/>
    <lineage>
        <taxon>Eukaryota</taxon>
        <taxon>Metazoa</taxon>
        <taxon>Ecdysozoa</taxon>
        <taxon>Arthropoda</taxon>
        <taxon>Chelicerata</taxon>
        <taxon>Arachnida</taxon>
        <taxon>Araneae</taxon>
        <taxon>Araneomorphae</taxon>
        <taxon>Entelegynae</taxon>
        <taxon>Araneoidea</taxon>
        <taxon>Nephilidae</taxon>
        <taxon>Nephila</taxon>
    </lineage>
</organism>
<accession>A0A8X6QBX0</accession>
<dbReference type="SMART" id="SM00385">
    <property type="entry name" value="CYCLIN"/>
    <property type="match status" value="1"/>
</dbReference>
<dbReference type="Gene3D" id="1.10.472.10">
    <property type="entry name" value="Cyclin-like"/>
    <property type="match status" value="2"/>
</dbReference>
<dbReference type="AlphaFoldDB" id="A0A8X6QBX0"/>
<dbReference type="Pfam" id="PF00134">
    <property type="entry name" value="Cyclin_N"/>
    <property type="match status" value="1"/>
</dbReference>
<evidence type="ECO:0000259" key="3">
    <source>
        <dbReference type="SMART" id="SM00385"/>
    </source>
</evidence>
<dbReference type="CDD" id="cd20516">
    <property type="entry name" value="CYCLIN_CCND_rpt2"/>
    <property type="match status" value="1"/>
</dbReference>
<name>A0A8X6QBX0_NEPPI</name>
<evidence type="ECO:0000313" key="6">
    <source>
        <dbReference type="Proteomes" id="UP000887013"/>
    </source>
</evidence>
<keyword evidence="6" id="KW-1185">Reference proteome</keyword>